<dbReference type="GO" id="GO:0005829">
    <property type="term" value="C:cytosol"/>
    <property type="evidence" value="ECO:0007669"/>
    <property type="project" value="TreeGrafter"/>
</dbReference>
<evidence type="ECO:0000259" key="2">
    <source>
        <dbReference type="Pfam" id="PF00248"/>
    </source>
</evidence>
<dbReference type="Proteomes" id="UP000325797">
    <property type="component" value="Chromosome"/>
</dbReference>
<dbReference type="Pfam" id="PF00248">
    <property type="entry name" value="Aldo_ket_red"/>
    <property type="match status" value="1"/>
</dbReference>
<dbReference type="CDD" id="cd19079">
    <property type="entry name" value="AKR_EcYajO-like"/>
    <property type="match status" value="1"/>
</dbReference>
<dbReference type="InterPro" id="IPR050523">
    <property type="entry name" value="AKR_Detox_Biosynth"/>
</dbReference>
<keyword evidence="1" id="KW-0560">Oxidoreductase</keyword>
<dbReference type="SUPFAM" id="SSF51430">
    <property type="entry name" value="NAD(P)-linked oxidoreductase"/>
    <property type="match status" value="1"/>
</dbReference>
<feature type="domain" description="NADP-dependent oxidoreductase" evidence="2">
    <location>
        <begin position="15"/>
        <end position="315"/>
    </location>
</feature>
<dbReference type="PANTHER" id="PTHR43364">
    <property type="entry name" value="NADH-SPECIFIC METHYLGLYOXAL REDUCTASE-RELATED"/>
    <property type="match status" value="1"/>
</dbReference>
<dbReference type="InterPro" id="IPR036812">
    <property type="entry name" value="NAD(P)_OxRdtase_dom_sf"/>
</dbReference>
<protein>
    <submittedName>
        <fullName evidence="3">Aldo/keto reductase</fullName>
    </submittedName>
</protein>
<gene>
    <name evidence="3" type="ORF">FRZ61_19480</name>
</gene>
<reference evidence="3 4" key="1">
    <citation type="submission" date="2019-08" db="EMBL/GenBank/DDBJ databases">
        <title>Hyperibacter terrae gen. nov., sp. nov. and Hyperibacter viscosus sp. nov., two new members in the family Rhodospirillaceae isolated from the rhizosphere of Hypericum perforatum.</title>
        <authorList>
            <person name="Noviana Z."/>
        </authorList>
    </citation>
    <scope>NUCLEOTIDE SEQUENCE [LARGE SCALE GENOMIC DNA]</scope>
    <source>
        <strain evidence="3 4">R5959</strain>
    </source>
</reference>
<dbReference type="PANTHER" id="PTHR43364:SF4">
    <property type="entry name" value="NAD(P)-LINKED OXIDOREDUCTASE SUPERFAMILY PROTEIN"/>
    <property type="match status" value="1"/>
</dbReference>
<dbReference type="OrthoDB" id="9773828at2"/>
<accession>A0A5J6MWY9</accession>
<dbReference type="InterPro" id="IPR020471">
    <property type="entry name" value="AKR"/>
</dbReference>
<dbReference type="KEGG" id="hadh:FRZ61_19480"/>
<evidence type="ECO:0000256" key="1">
    <source>
        <dbReference type="ARBA" id="ARBA00023002"/>
    </source>
</evidence>
<dbReference type="InterPro" id="IPR023210">
    <property type="entry name" value="NADP_OxRdtase_dom"/>
</dbReference>
<dbReference type="PRINTS" id="PR00069">
    <property type="entry name" value="ALDKETRDTASE"/>
</dbReference>
<dbReference type="GO" id="GO:0016491">
    <property type="term" value="F:oxidoreductase activity"/>
    <property type="evidence" value="ECO:0007669"/>
    <property type="project" value="UniProtKB-KW"/>
</dbReference>
<evidence type="ECO:0000313" key="4">
    <source>
        <dbReference type="Proteomes" id="UP000325797"/>
    </source>
</evidence>
<proteinExistence type="predicted"/>
<dbReference type="EMBL" id="CP042582">
    <property type="protein sequence ID" value="QEX22019.1"/>
    <property type="molecule type" value="Genomic_DNA"/>
</dbReference>
<dbReference type="RefSeq" id="WP_151117013.1">
    <property type="nucleotide sequence ID" value="NZ_CP042582.1"/>
</dbReference>
<sequence>MRYVRLGSTGVKVSRICLGCMTYGTTDWRQWVLTEEAARPFIRRALEHGINFFDTADVYSRGGSEEILGRAIRDFAKRDQVIIATKVHGVMGDGPNDKGLSRKHILDAVEASLRRLGTDYIDLYQIHRFDPETPIEETAETLDSLVRSGKVRYIGASSMYAWQFLKMLSIQAREGWARFQTMQNHYNLAYREEEREMMPLCADQGIGVIPWSPLARGRLAGSKSAHTTRSTTDEFQKRLYDTQEALDGPVIARCAELAKERGVPPAQIALAWLLSKPNVVAPIVGASKPHHLDDAVAAAEIELEPEEIARLEELYRPHPVAGHS</sequence>
<dbReference type="Gene3D" id="3.20.20.100">
    <property type="entry name" value="NADP-dependent oxidoreductase domain"/>
    <property type="match status" value="1"/>
</dbReference>
<name>A0A5J6MWY9_9PROT</name>
<dbReference type="AlphaFoldDB" id="A0A5J6MWY9"/>
<dbReference type="FunFam" id="3.20.20.100:FF:000004">
    <property type="entry name" value="Oxidoreductase, aldo/keto reductase"/>
    <property type="match status" value="1"/>
</dbReference>
<evidence type="ECO:0000313" key="3">
    <source>
        <dbReference type="EMBL" id="QEX22019.1"/>
    </source>
</evidence>
<organism evidence="3 4">
    <name type="scientific">Hypericibacter adhaerens</name>
    <dbReference type="NCBI Taxonomy" id="2602016"/>
    <lineage>
        <taxon>Bacteria</taxon>
        <taxon>Pseudomonadati</taxon>
        <taxon>Pseudomonadota</taxon>
        <taxon>Alphaproteobacteria</taxon>
        <taxon>Rhodospirillales</taxon>
        <taxon>Dongiaceae</taxon>
        <taxon>Hypericibacter</taxon>
    </lineage>
</organism>
<keyword evidence="4" id="KW-1185">Reference proteome</keyword>